<proteinExistence type="predicted"/>
<dbReference type="Proteomes" id="UP001215280">
    <property type="component" value="Unassembled WGS sequence"/>
</dbReference>
<evidence type="ECO:0000256" key="1">
    <source>
        <dbReference type="SAM" id="MobiDB-lite"/>
    </source>
</evidence>
<comment type="caution">
    <text evidence="2">The sequence shown here is derived from an EMBL/GenBank/DDBJ whole genome shotgun (WGS) entry which is preliminary data.</text>
</comment>
<evidence type="ECO:0000313" key="3">
    <source>
        <dbReference type="Proteomes" id="UP001215280"/>
    </source>
</evidence>
<feature type="region of interest" description="Disordered" evidence="1">
    <location>
        <begin position="54"/>
        <end position="74"/>
    </location>
</feature>
<protein>
    <submittedName>
        <fullName evidence="2">Uncharacterized protein</fullName>
    </submittedName>
</protein>
<evidence type="ECO:0000313" key="2">
    <source>
        <dbReference type="EMBL" id="KAJ7758975.1"/>
    </source>
</evidence>
<feature type="compositionally biased region" description="Acidic residues" evidence="1">
    <location>
        <begin position="62"/>
        <end position="74"/>
    </location>
</feature>
<organism evidence="2 3">
    <name type="scientific">Mycena maculata</name>
    <dbReference type="NCBI Taxonomy" id="230809"/>
    <lineage>
        <taxon>Eukaryota</taxon>
        <taxon>Fungi</taxon>
        <taxon>Dikarya</taxon>
        <taxon>Basidiomycota</taxon>
        <taxon>Agaricomycotina</taxon>
        <taxon>Agaricomycetes</taxon>
        <taxon>Agaricomycetidae</taxon>
        <taxon>Agaricales</taxon>
        <taxon>Marasmiineae</taxon>
        <taxon>Mycenaceae</taxon>
        <taxon>Mycena</taxon>
    </lineage>
</organism>
<sequence length="146" mass="16210">MDLANLKGKATLNFYDKVKTKAFDTKAFQHKVQPSDRVEEAHLPRLVTAWKLKHPKKNDNTAADDGDASEEENEVGCTGLLHGYPKAGWQIVIQKVISNKRADAKHKLKMTKNDAEEESTPAAAVLADVLAKVISLNVYSGHDKFR</sequence>
<reference evidence="2" key="1">
    <citation type="submission" date="2023-03" db="EMBL/GenBank/DDBJ databases">
        <title>Massive genome expansion in bonnet fungi (Mycena s.s.) driven by repeated elements and novel gene families across ecological guilds.</title>
        <authorList>
            <consortium name="Lawrence Berkeley National Laboratory"/>
            <person name="Harder C.B."/>
            <person name="Miyauchi S."/>
            <person name="Viragh M."/>
            <person name="Kuo A."/>
            <person name="Thoen E."/>
            <person name="Andreopoulos B."/>
            <person name="Lu D."/>
            <person name="Skrede I."/>
            <person name="Drula E."/>
            <person name="Henrissat B."/>
            <person name="Morin E."/>
            <person name="Kohler A."/>
            <person name="Barry K."/>
            <person name="LaButti K."/>
            <person name="Morin E."/>
            <person name="Salamov A."/>
            <person name="Lipzen A."/>
            <person name="Mereny Z."/>
            <person name="Hegedus B."/>
            <person name="Baldrian P."/>
            <person name="Stursova M."/>
            <person name="Weitz H."/>
            <person name="Taylor A."/>
            <person name="Grigoriev I.V."/>
            <person name="Nagy L.G."/>
            <person name="Martin F."/>
            <person name="Kauserud H."/>
        </authorList>
    </citation>
    <scope>NUCLEOTIDE SEQUENCE</scope>
    <source>
        <strain evidence="2">CBHHK188m</strain>
    </source>
</reference>
<gene>
    <name evidence="2" type="ORF">DFH07DRAFT_958119</name>
</gene>
<name>A0AAD7JAE0_9AGAR</name>
<dbReference type="EMBL" id="JARJLG010000053">
    <property type="protein sequence ID" value="KAJ7758975.1"/>
    <property type="molecule type" value="Genomic_DNA"/>
</dbReference>
<dbReference type="AlphaFoldDB" id="A0AAD7JAE0"/>
<accession>A0AAD7JAE0</accession>
<keyword evidence="3" id="KW-1185">Reference proteome</keyword>